<comment type="similarity">
    <text evidence="2">Belongs to the monovalent cation:proton antiporter 2 (CPA2) transporter (TC 2.A.37) family.</text>
</comment>
<feature type="transmembrane region" description="Helical" evidence="8">
    <location>
        <begin position="314"/>
        <end position="337"/>
    </location>
</feature>
<name>A0A4R3M5H9_9HYPH</name>
<organism evidence="10 11">
    <name type="scientific">Aquabacter spiritensis</name>
    <dbReference type="NCBI Taxonomy" id="933073"/>
    <lineage>
        <taxon>Bacteria</taxon>
        <taxon>Pseudomonadati</taxon>
        <taxon>Pseudomonadota</taxon>
        <taxon>Alphaproteobacteria</taxon>
        <taxon>Hyphomicrobiales</taxon>
        <taxon>Xanthobacteraceae</taxon>
        <taxon>Aquabacter</taxon>
    </lineage>
</organism>
<keyword evidence="5 8" id="KW-1133">Transmembrane helix</keyword>
<gene>
    <name evidence="10" type="ORF">EDC64_101805</name>
</gene>
<dbReference type="EMBL" id="SMAI01000001">
    <property type="protein sequence ID" value="TCT08282.1"/>
    <property type="molecule type" value="Genomic_DNA"/>
</dbReference>
<feature type="transmembrane region" description="Helical" evidence="8">
    <location>
        <begin position="343"/>
        <end position="365"/>
    </location>
</feature>
<evidence type="ECO:0000259" key="9">
    <source>
        <dbReference type="PROSITE" id="PS51201"/>
    </source>
</evidence>
<accession>A0A4R3M5H9</accession>
<evidence type="ECO:0000256" key="8">
    <source>
        <dbReference type="SAM" id="Phobius"/>
    </source>
</evidence>
<dbReference type="Pfam" id="PF00999">
    <property type="entry name" value="Na_H_Exchanger"/>
    <property type="match status" value="1"/>
</dbReference>
<feature type="transmembrane region" description="Helical" evidence="8">
    <location>
        <begin position="116"/>
        <end position="136"/>
    </location>
</feature>
<feature type="region of interest" description="Disordered" evidence="7">
    <location>
        <begin position="584"/>
        <end position="622"/>
    </location>
</feature>
<evidence type="ECO:0000256" key="7">
    <source>
        <dbReference type="SAM" id="MobiDB-lite"/>
    </source>
</evidence>
<dbReference type="Gene3D" id="1.20.1530.20">
    <property type="match status" value="1"/>
</dbReference>
<sequence>MPHDTSLISTIVGALVLAFVFGAVAQRLRISPLVGYLLAGVAVGPFTPGFVADQHLALQLAEIGVILLMFGVGLHFSLKDLLSVKAIAVPGAVVQIAVATLLGMGLAWLMGWGVGGGLVFGLALSVASTVVLLRALQERRLIESEQGRIAVGWLIVEDLAMVLALVLLPAVADSLGGTSPGTGAAATFLDDADLLTTLAVTLGKVIAFVALMLVVGRRVIPWVMQWVAHTGSRELFRLAVLAIALGVAYGSALLFGVSFALGAFFAGMVLSESPLAHRAAEETLPLRDAFAVLFFVSVGMLVDPKIVIEHPLPLLGTIVVVLVGKSLAAYAIVRLFGHERITALTISASLAQIGEFSFILATLGVDLDLMPAMGRDLILAAAIVSIVTNPFFFIALDRFGPRLAGVRSAPAAATPTRQIPITAQAGHTVLVGYGRVGRLVGEGLKAAGVPLLVIEDADDAVEALRASDIEVVDANAALPEALAAANIAGARRLILAIPDGIEAGSVLKKARTLNPDIEIIARAHSDAEVEHLRRGGAEFIIMGEREVARGMLAHLVPEAAATGLSALSSTGLFDPPRGAIEAALEADESEAAAGSDAGGAPGDPPAAPSEKPRQEAVAGPPA</sequence>
<dbReference type="GO" id="GO:0015297">
    <property type="term" value="F:antiporter activity"/>
    <property type="evidence" value="ECO:0007669"/>
    <property type="project" value="InterPro"/>
</dbReference>
<evidence type="ECO:0000256" key="6">
    <source>
        <dbReference type="ARBA" id="ARBA00023136"/>
    </source>
</evidence>
<evidence type="ECO:0000256" key="1">
    <source>
        <dbReference type="ARBA" id="ARBA00004141"/>
    </source>
</evidence>
<feature type="transmembrane region" description="Helical" evidence="8">
    <location>
        <begin position="235"/>
        <end position="264"/>
    </location>
</feature>
<evidence type="ECO:0000313" key="11">
    <source>
        <dbReference type="Proteomes" id="UP000294664"/>
    </source>
</evidence>
<dbReference type="InterPro" id="IPR036291">
    <property type="entry name" value="NAD(P)-bd_dom_sf"/>
</dbReference>
<feature type="transmembrane region" description="Helical" evidence="8">
    <location>
        <begin position="377"/>
        <end position="396"/>
    </location>
</feature>
<keyword evidence="11" id="KW-1185">Reference proteome</keyword>
<feature type="transmembrane region" description="Helical" evidence="8">
    <location>
        <begin position="33"/>
        <end position="51"/>
    </location>
</feature>
<proteinExistence type="inferred from homology"/>
<dbReference type="AlphaFoldDB" id="A0A4R3M5H9"/>
<feature type="transmembrane region" description="Helical" evidence="8">
    <location>
        <begin position="57"/>
        <end position="76"/>
    </location>
</feature>
<dbReference type="SUPFAM" id="SSF51735">
    <property type="entry name" value="NAD(P)-binding Rossmann-fold domains"/>
    <property type="match status" value="1"/>
</dbReference>
<feature type="transmembrane region" description="Helical" evidence="8">
    <location>
        <begin position="88"/>
        <end position="110"/>
    </location>
</feature>
<comment type="subcellular location">
    <subcellularLocation>
        <location evidence="1">Membrane</location>
        <topology evidence="1">Multi-pass membrane protein</topology>
    </subcellularLocation>
</comment>
<evidence type="ECO:0000256" key="4">
    <source>
        <dbReference type="ARBA" id="ARBA00022692"/>
    </source>
</evidence>
<dbReference type="InterPro" id="IPR006153">
    <property type="entry name" value="Cation/H_exchanger_TM"/>
</dbReference>
<feature type="transmembrane region" description="Helical" evidence="8">
    <location>
        <begin position="192"/>
        <end position="215"/>
    </location>
</feature>
<dbReference type="NCBIfam" id="NF007950">
    <property type="entry name" value="PRK10669.1"/>
    <property type="match status" value="1"/>
</dbReference>
<dbReference type="InterPro" id="IPR038770">
    <property type="entry name" value="Na+/solute_symporter_sf"/>
</dbReference>
<evidence type="ECO:0000256" key="3">
    <source>
        <dbReference type="ARBA" id="ARBA00022448"/>
    </source>
</evidence>
<keyword evidence="6 8" id="KW-0472">Membrane</keyword>
<dbReference type="PANTHER" id="PTHR42751:SF1">
    <property type="entry name" value="CATION_PROTON ANTIPORTER YBAL-RELATED"/>
    <property type="match status" value="1"/>
</dbReference>
<dbReference type="GO" id="GO:0016020">
    <property type="term" value="C:membrane"/>
    <property type="evidence" value="ECO:0007669"/>
    <property type="project" value="UniProtKB-SubCell"/>
</dbReference>
<dbReference type="OrthoDB" id="9781411at2"/>
<dbReference type="Proteomes" id="UP000294664">
    <property type="component" value="Unassembled WGS sequence"/>
</dbReference>
<dbReference type="InterPro" id="IPR003148">
    <property type="entry name" value="RCK_N"/>
</dbReference>
<dbReference type="PANTHER" id="PTHR42751">
    <property type="entry name" value="SODIUM/HYDROGEN EXCHANGER FAMILY/TRKA DOMAIN PROTEIN"/>
    <property type="match status" value="1"/>
</dbReference>
<dbReference type="PROSITE" id="PS51201">
    <property type="entry name" value="RCK_N"/>
    <property type="match status" value="1"/>
</dbReference>
<dbReference type="GO" id="GO:0006813">
    <property type="term" value="P:potassium ion transport"/>
    <property type="evidence" value="ECO:0007669"/>
    <property type="project" value="InterPro"/>
</dbReference>
<dbReference type="RefSeq" id="WP_132029907.1">
    <property type="nucleotide sequence ID" value="NZ_SMAI01000001.1"/>
</dbReference>
<feature type="domain" description="RCK N-terminal" evidence="9">
    <location>
        <begin position="425"/>
        <end position="542"/>
    </location>
</feature>
<feature type="transmembrane region" description="Helical" evidence="8">
    <location>
        <begin position="284"/>
        <end position="302"/>
    </location>
</feature>
<dbReference type="Gene3D" id="3.40.50.720">
    <property type="entry name" value="NAD(P)-binding Rossmann-like Domain"/>
    <property type="match status" value="1"/>
</dbReference>
<keyword evidence="3" id="KW-0813">Transport</keyword>
<reference evidence="10 11" key="1">
    <citation type="submission" date="2019-03" db="EMBL/GenBank/DDBJ databases">
        <title>Genomic Encyclopedia of Type Strains, Phase IV (KMG-IV): sequencing the most valuable type-strain genomes for metagenomic binning, comparative biology and taxonomic classification.</title>
        <authorList>
            <person name="Goeker M."/>
        </authorList>
    </citation>
    <scope>NUCLEOTIDE SEQUENCE [LARGE SCALE GENOMIC DNA]</scope>
    <source>
        <strain evidence="10 11">DSM 9035</strain>
    </source>
</reference>
<feature type="transmembrane region" description="Helical" evidence="8">
    <location>
        <begin position="148"/>
        <end position="172"/>
    </location>
</feature>
<dbReference type="GO" id="GO:1902600">
    <property type="term" value="P:proton transmembrane transport"/>
    <property type="evidence" value="ECO:0007669"/>
    <property type="project" value="InterPro"/>
</dbReference>
<evidence type="ECO:0000256" key="2">
    <source>
        <dbReference type="ARBA" id="ARBA00005551"/>
    </source>
</evidence>
<evidence type="ECO:0000313" key="10">
    <source>
        <dbReference type="EMBL" id="TCT08282.1"/>
    </source>
</evidence>
<dbReference type="Pfam" id="PF02254">
    <property type="entry name" value="TrkA_N"/>
    <property type="match status" value="1"/>
</dbReference>
<evidence type="ECO:0000256" key="5">
    <source>
        <dbReference type="ARBA" id="ARBA00022989"/>
    </source>
</evidence>
<keyword evidence="4 8" id="KW-0812">Transmembrane</keyword>
<comment type="caution">
    <text evidence="10">The sequence shown here is derived from an EMBL/GenBank/DDBJ whole genome shotgun (WGS) entry which is preliminary data.</text>
</comment>
<protein>
    <submittedName>
        <fullName evidence="10">Kef-type potassium/proton antiporter (CPA2 family)</fullName>
    </submittedName>
</protein>
<feature type="transmembrane region" description="Helical" evidence="8">
    <location>
        <begin position="6"/>
        <end position="26"/>
    </location>
</feature>